<dbReference type="EMBL" id="JBDIML010000005">
    <property type="protein sequence ID" value="MEN2768459.1"/>
    <property type="molecule type" value="Genomic_DNA"/>
</dbReference>
<keyword evidence="2" id="KW-0808">Transferase</keyword>
<evidence type="ECO:0000259" key="1">
    <source>
        <dbReference type="Pfam" id="PF13649"/>
    </source>
</evidence>
<dbReference type="InterPro" id="IPR041698">
    <property type="entry name" value="Methyltransf_25"/>
</dbReference>
<evidence type="ECO:0000313" key="3">
    <source>
        <dbReference type="Proteomes" id="UP001444625"/>
    </source>
</evidence>
<comment type="caution">
    <text evidence="2">The sequence shown here is derived from an EMBL/GenBank/DDBJ whole genome shotgun (WGS) entry which is preliminary data.</text>
</comment>
<protein>
    <submittedName>
        <fullName evidence="2">Class I SAM-dependent methyltransferase</fullName>
        <ecNumber evidence="2">2.1.1.-</ecNumber>
    </submittedName>
</protein>
<keyword evidence="2" id="KW-0489">Methyltransferase</keyword>
<proteinExistence type="predicted"/>
<dbReference type="EC" id="2.1.1.-" evidence="2"/>
<gene>
    <name evidence="2" type="ORF">ABC228_14850</name>
</gene>
<dbReference type="InterPro" id="IPR029063">
    <property type="entry name" value="SAM-dependent_MTases_sf"/>
</dbReference>
<reference evidence="2 3" key="1">
    <citation type="submission" date="2024-05" db="EMBL/GenBank/DDBJ databases">
        <authorList>
            <person name="Haq I."/>
            <person name="Ullah Z."/>
            <person name="Ahmad R."/>
            <person name="Li M."/>
            <person name="Tong Y."/>
        </authorList>
    </citation>
    <scope>NUCLEOTIDE SEQUENCE [LARGE SCALE GENOMIC DNA]</scope>
    <source>
        <strain evidence="2 3">16A2E</strain>
    </source>
</reference>
<organism evidence="2 3">
    <name type="scientific">Ornithinibacillus xuwenensis</name>
    <dbReference type="NCBI Taxonomy" id="3144668"/>
    <lineage>
        <taxon>Bacteria</taxon>
        <taxon>Bacillati</taxon>
        <taxon>Bacillota</taxon>
        <taxon>Bacilli</taxon>
        <taxon>Bacillales</taxon>
        <taxon>Bacillaceae</taxon>
        <taxon>Ornithinibacillus</taxon>
    </lineage>
</organism>
<dbReference type="Gene3D" id="3.40.50.150">
    <property type="entry name" value="Vaccinia Virus protein VP39"/>
    <property type="match status" value="1"/>
</dbReference>
<feature type="domain" description="Methyltransferase" evidence="1">
    <location>
        <begin position="40"/>
        <end position="135"/>
    </location>
</feature>
<dbReference type="SUPFAM" id="SSF53335">
    <property type="entry name" value="S-adenosyl-L-methionine-dependent methyltransferases"/>
    <property type="match status" value="1"/>
</dbReference>
<dbReference type="Pfam" id="PF13649">
    <property type="entry name" value="Methyltransf_25"/>
    <property type="match status" value="1"/>
</dbReference>
<accession>A0ABU9XJJ6</accession>
<dbReference type="GO" id="GO:0008168">
    <property type="term" value="F:methyltransferase activity"/>
    <property type="evidence" value="ECO:0007669"/>
    <property type="project" value="UniProtKB-KW"/>
</dbReference>
<dbReference type="Gene3D" id="2.20.25.110">
    <property type="entry name" value="S-adenosyl-L-methionine-dependent methyltransferases"/>
    <property type="match status" value="1"/>
</dbReference>
<name>A0ABU9XJJ6_9BACI</name>
<sequence length="253" mass="29303">MLGYYSKLSSEVYNLDKYIGHSFGDVEFYMDRLASCKGSILEPGVGTGRLLIPLLEKGLHVEGFDVSDEMLKICRNNCETRGLSPELFIDEMESFALNKMYETIIVPTGTFLLLYQREDSIKALKNFYNHISNGGRLILDTFLQTDLSMDKVSTRTWETINGDMITLEKKVVEVDYINQYTISHNRYEKWRNGELIQTELERFPLRWYGIEEFKMILEQIGFKEIVISADYQYGVYPTKSGQVITFEAVAHKE</sequence>
<evidence type="ECO:0000313" key="2">
    <source>
        <dbReference type="EMBL" id="MEN2768459.1"/>
    </source>
</evidence>
<dbReference type="CDD" id="cd02440">
    <property type="entry name" value="AdoMet_MTases"/>
    <property type="match status" value="1"/>
</dbReference>
<dbReference type="GO" id="GO:0032259">
    <property type="term" value="P:methylation"/>
    <property type="evidence" value="ECO:0007669"/>
    <property type="project" value="UniProtKB-KW"/>
</dbReference>
<dbReference type="RefSeq" id="WP_345825944.1">
    <property type="nucleotide sequence ID" value="NZ_JBDIML010000005.1"/>
</dbReference>
<keyword evidence="3" id="KW-1185">Reference proteome</keyword>
<dbReference type="Proteomes" id="UP001444625">
    <property type="component" value="Unassembled WGS sequence"/>
</dbReference>